<keyword evidence="2" id="KW-0479">Metal-binding</keyword>
<evidence type="ECO:0000256" key="5">
    <source>
        <dbReference type="ARBA" id="ARBA00022833"/>
    </source>
</evidence>
<organism evidence="13 14">
    <name type="scientific">Calicophoron daubneyi</name>
    <name type="common">Rumen fluke</name>
    <name type="synonym">Paramphistomum daubneyi</name>
    <dbReference type="NCBI Taxonomy" id="300641"/>
    <lineage>
        <taxon>Eukaryota</taxon>
        <taxon>Metazoa</taxon>
        <taxon>Spiralia</taxon>
        <taxon>Lophotrochozoa</taxon>
        <taxon>Platyhelminthes</taxon>
        <taxon>Trematoda</taxon>
        <taxon>Digenea</taxon>
        <taxon>Plagiorchiida</taxon>
        <taxon>Pronocephalata</taxon>
        <taxon>Paramphistomoidea</taxon>
        <taxon>Paramphistomidae</taxon>
        <taxon>Calicophoron</taxon>
    </lineage>
</organism>
<keyword evidence="5" id="KW-0862">Zinc</keyword>
<evidence type="ECO:0000256" key="3">
    <source>
        <dbReference type="ARBA" id="ARBA00022737"/>
    </source>
</evidence>
<dbReference type="InterPro" id="IPR051061">
    <property type="entry name" value="Zinc_finger_trans_reg"/>
</dbReference>
<gene>
    <name evidence="13" type="ORF">CDAUBV1_LOCUS17465</name>
</gene>
<evidence type="ECO:0000259" key="12">
    <source>
        <dbReference type="PROSITE" id="PS50157"/>
    </source>
</evidence>
<dbReference type="Pfam" id="PF16622">
    <property type="entry name" value="zf-C2H2_11"/>
    <property type="match status" value="1"/>
</dbReference>
<sequence length="317" mass="36053">MGDSTYEPSIEVPMLVPQVPVVKGKAFRKIHWIRFASELESKENFERTRPAANQNKIVRSIKKTTDSDNEREDPPGPLVLKGLEKNVELGAVCLQDVLRNSALDLNSEDKNFCNFCGKAFRLKIGLKKHLATKHRDQKGKRCLVCGKVFKLVIGLRKHMATAHRTNNSCRCKLCGHLFPKKSSLKRHMEVVHRDEESYPCRVCGRVFTRKCNMYTHVATVHEGVRSYICDICGRAFTQGGNLKVHIAAVHEGYKTEPCEICGRTFAADCRLRKHLENAHRGEFSMRSPDYQSDERNYSLLSSATSMRPHTLDLHSTQ</sequence>
<dbReference type="InterPro" id="IPR013087">
    <property type="entry name" value="Znf_C2H2_type"/>
</dbReference>
<dbReference type="PROSITE" id="PS00028">
    <property type="entry name" value="ZINC_FINGER_C2H2_1"/>
    <property type="match status" value="6"/>
</dbReference>
<dbReference type="Pfam" id="PF00096">
    <property type="entry name" value="zf-C2H2"/>
    <property type="match status" value="3"/>
</dbReference>
<evidence type="ECO:0000256" key="4">
    <source>
        <dbReference type="ARBA" id="ARBA00022771"/>
    </source>
</evidence>
<dbReference type="GO" id="GO:0005634">
    <property type="term" value="C:nucleus"/>
    <property type="evidence" value="ECO:0007669"/>
    <property type="project" value="UniProtKB-SubCell"/>
</dbReference>
<keyword evidence="9" id="KW-0539">Nucleus</keyword>
<dbReference type="Gene3D" id="3.30.160.60">
    <property type="entry name" value="Classic Zinc Finger"/>
    <property type="match status" value="3"/>
</dbReference>
<dbReference type="PANTHER" id="PTHR46179">
    <property type="entry name" value="ZINC FINGER PROTEIN"/>
    <property type="match status" value="1"/>
</dbReference>
<evidence type="ECO:0000256" key="10">
    <source>
        <dbReference type="PROSITE-ProRule" id="PRU00042"/>
    </source>
</evidence>
<dbReference type="AlphaFoldDB" id="A0AAV2U0L3"/>
<dbReference type="EMBL" id="CAXLJL010000978">
    <property type="protein sequence ID" value="CAL5142206.1"/>
    <property type="molecule type" value="Genomic_DNA"/>
</dbReference>
<dbReference type="InterPro" id="IPR036236">
    <property type="entry name" value="Znf_C2H2_sf"/>
</dbReference>
<evidence type="ECO:0000256" key="6">
    <source>
        <dbReference type="ARBA" id="ARBA00023015"/>
    </source>
</evidence>
<evidence type="ECO:0000256" key="7">
    <source>
        <dbReference type="ARBA" id="ARBA00023125"/>
    </source>
</evidence>
<dbReference type="GO" id="GO:0006357">
    <property type="term" value="P:regulation of transcription by RNA polymerase II"/>
    <property type="evidence" value="ECO:0007669"/>
    <property type="project" value="TreeGrafter"/>
</dbReference>
<feature type="domain" description="C2H2-type" evidence="12">
    <location>
        <begin position="256"/>
        <end position="284"/>
    </location>
</feature>
<dbReference type="Pfam" id="PF13913">
    <property type="entry name" value="zf-C2HC_2"/>
    <property type="match status" value="1"/>
</dbReference>
<dbReference type="SUPFAM" id="SSF57667">
    <property type="entry name" value="beta-beta-alpha zinc fingers"/>
    <property type="match status" value="3"/>
</dbReference>
<feature type="domain" description="C2H2-type" evidence="12">
    <location>
        <begin position="227"/>
        <end position="255"/>
    </location>
</feature>
<evidence type="ECO:0000256" key="1">
    <source>
        <dbReference type="ARBA" id="ARBA00004123"/>
    </source>
</evidence>
<dbReference type="PROSITE" id="PS50157">
    <property type="entry name" value="ZINC_FINGER_C2H2_2"/>
    <property type="match status" value="6"/>
</dbReference>
<dbReference type="InterPro" id="IPR041697">
    <property type="entry name" value="Znf-C2H2_11"/>
</dbReference>
<comment type="caution">
    <text evidence="13">The sequence shown here is derived from an EMBL/GenBank/DDBJ whole genome shotgun (WGS) entry which is preliminary data.</text>
</comment>
<proteinExistence type="predicted"/>
<dbReference type="FunFam" id="3.30.160.60:FF:000446">
    <property type="entry name" value="Zinc finger protein"/>
    <property type="match status" value="1"/>
</dbReference>
<dbReference type="GO" id="GO:0003677">
    <property type="term" value="F:DNA binding"/>
    <property type="evidence" value="ECO:0007669"/>
    <property type="project" value="UniProtKB-KW"/>
</dbReference>
<keyword evidence="6" id="KW-0805">Transcription regulation</keyword>
<feature type="domain" description="C2H2-type" evidence="12">
    <location>
        <begin position="169"/>
        <end position="197"/>
    </location>
</feature>
<evidence type="ECO:0000256" key="11">
    <source>
        <dbReference type="SAM" id="MobiDB-lite"/>
    </source>
</evidence>
<feature type="domain" description="C2H2-type" evidence="12">
    <location>
        <begin position="140"/>
        <end position="168"/>
    </location>
</feature>
<protein>
    <recommendedName>
        <fullName evidence="12">C2H2-type domain-containing protein</fullName>
    </recommendedName>
</protein>
<evidence type="ECO:0000313" key="14">
    <source>
        <dbReference type="Proteomes" id="UP001497525"/>
    </source>
</evidence>
<keyword evidence="7" id="KW-0238">DNA-binding</keyword>
<feature type="domain" description="C2H2-type" evidence="12">
    <location>
        <begin position="111"/>
        <end position="139"/>
    </location>
</feature>
<keyword evidence="8" id="KW-0804">Transcription</keyword>
<accession>A0AAV2U0L3</accession>
<dbReference type="PANTHER" id="PTHR46179:SF13">
    <property type="entry name" value="C2H2-TYPE DOMAIN-CONTAINING PROTEIN"/>
    <property type="match status" value="1"/>
</dbReference>
<reference evidence="13" key="1">
    <citation type="submission" date="2024-06" db="EMBL/GenBank/DDBJ databases">
        <authorList>
            <person name="Liu X."/>
            <person name="Lenzi L."/>
            <person name="Haldenby T S."/>
            <person name="Uol C."/>
        </authorList>
    </citation>
    <scope>NUCLEOTIDE SEQUENCE</scope>
</reference>
<evidence type="ECO:0000256" key="2">
    <source>
        <dbReference type="ARBA" id="ARBA00022723"/>
    </source>
</evidence>
<evidence type="ECO:0000313" key="13">
    <source>
        <dbReference type="EMBL" id="CAL5142206.1"/>
    </source>
</evidence>
<dbReference type="GO" id="GO:0008270">
    <property type="term" value="F:zinc ion binding"/>
    <property type="evidence" value="ECO:0007669"/>
    <property type="project" value="UniProtKB-KW"/>
</dbReference>
<dbReference type="SMART" id="SM00355">
    <property type="entry name" value="ZnF_C2H2"/>
    <property type="match status" value="6"/>
</dbReference>
<evidence type="ECO:0000256" key="9">
    <source>
        <dbReference type="ARBA" id="ARBA00023242"/>
    </source>
</evidence>
<dbReference type="Pfam" id="PF13894">
    <property type="entry name" value="zf-C2H2_4"/>
    <property type="match status" value="1"/>
</dbReference>
<keyword evidence="3" id="KW-0677">Repeat</keyword>
<keyword evidence="4 10" id="KW-0863">Zinc-finger</keyword>
<comment type="subcellular location">
    <subcellularLocation>
        <location evidence="1">Nucleus</location>
    </subcellularLocation>
</comment>
<feature type="compositionally biased region" description="Basic and acidic residues" evidence="11">
    <location>
        <begin position="63"/>
        <end position="74"/>
    </location>
</feature>
<name>A0AAV2U0L3_CALDB</name>
<evidence type="ECO:0000256" key="8">
    <source>
        <dbReference type="ARBA" id="ARBA00023163"/>
    </source>
</evidence>
<dbReference type="Proteomes" id="UP001497525">
    <property type="component" value="Unassembled WGS sequence"/>
</dbReference>
<feature type="domain" description="C2H2-type" evidence="12">
    <location>
        <begin position="198"/>
        <end position="226"/>
    </location>
</feature>
<feature type="region of interest" description="Disordered" evidence="11">
    <location>
        <begin position="46"/>
        <end position="78"/>
    </location>
</feature>